<protein>
    <submittedName>
        <fullName evidence="1">Uncharacterized protein</fullName>
    </submittedName>
</protein>
<evidence type="ECO:0000313" key="2">
    <source>
        <dbReference type="Proteomes" id="UP001060085"/>
    </source>
</evidence>
<dbReference type="EMBL" id="CM044707">
    <property type="protein sequence ID" value="KAI5654545.1"/>
    <property type="molecule type" value="Genomic_DNA"/>
</dbReference>
<organism evidence="1 2">
    <name type="scientific">Catharanthus roseus</name>
    <name type="common">Madagascar periwinkle</name>
    <name type="synonym">Vinca rosea</name>
    <dbReference type="NCBI Taxonomy" id="4058"/>
    <lineage>
        <taxon>Eukaryota</taxon>
        <taxon>Viridiplantae</taxon>
        <taxon>Streptophyta</taxon>
        <taxon>Embryophyta</taxon>
        <taxon>Tracheophyta</taxon>
        <taxon>Spermatophyta</taxon>
        <taxon>Magnoliopsida</taxon>
        <taxon>eudicotyledons</taxon>
        <taxon>Gunneridae</taxon>
        <taxon>Pentapetalae</taxon>
        <taxon>asterids</taxon>
        <taxon>lamiids</taxon>
        <taxon>Gentianales</taxon>
        <taxon>Apocynaceae</taxon>
        <taxon>Rauvolfioideae</taxon>
        <taxon>Vinceae</taxon>
        <taxon>Catharanthinae</taxon>
        <taxon>Catharanthus</taxon>
    </lineage>
</organism>
<reference evidence="2" key="1">
    <citation type="journal article" date="2023" name="Nat. Plants">
        <title>Single-cell RNA sequencing provides a high-resolution roadmap for understanding the multicellular compartmentation of specialized metabolism.</title>
        <authorList>
            <person name="Sun S."/>
            <person name="Shen X."/>
            <person name="Li Y."/>
            <person name="Li Y."/>
            <person name="Wang S."/>
            <person name="Li R."/>
            <person name="Zhang H."/>
            <person name="Shen G."/>
            <person name="Guo B."/>
            <person name="Wei J."/>
            <person name="Xu J."/>
            <person name="St-Pierre B."/>
            <person name="Chen S."/>
            <person name="Sun C."/>
        </authorList>
    </citation>
    <scope>NUCLEOTIDE SEQUENCE [LARGE SCALE GENOMIC DNA]</scope>
</reference>
<name>A0ACC0A2R9_CATRO</name>
<keyword evidence="2" id="KW-1185">Reference proteome</keyword>
<evidence type="ECO:0000313" key="1">
    <source>
        <dbReference type="EMBL" id="KAI5654545.1"/>
    </source>
</evidence>
<accession>A0ACC0A2R9</accession>
<proteinExistence type="predicted"/>
<comment type="caution">
    <text evidence="1">The sequence shown here is derived from an EMBL/GenBank/DDBJ whole genome shotgun (WGS) entry which is preliminary data.</text>
</comment>
<sequence length="99" mass="10805">MRCVEATVSSVFAAFDEYMRPFTEYSHLWYTPMPQMMDIVRLSMATCPLISSSTAATMGTSYVARVSSSTPSIDAPSTSTVDPAPSSWPSSDVRSPEDH</sequence>
<dbReference type="Proteomes" id="UP001060085">
    <property type="component" value="Linkage Group LG07"/>
</dbReference>
<gene>
    <name evidence="1" type="ORF">M9H77_31732</name>
</gene>